<dbReference type="SUPFAM" id="SSF53850">
    <property type="entry name" value="Periplasmic binding protein-like II"/>
    <property type="match status" value="1"/>
</dbReference>
<sequence>MDHKRLHYFLALAKTLHFARASELCHISAPTLSRNIKQLEDEVGVTLFSRDNRSVKLTREGESFIDYANATLTNWQRFRANVQDPEQTIYGKVSIYCSVTASYSFLHQMLEQLRLQHQHIEIKLNTGDPAVAINRVLDGHEAMAIAAKPDKLPAQIAFASIGYSSLVFIAPRNASLLTEKLAQFGDNIDWSELEFIVPEQGFTRQRLEQWWRKHGINAKIYAQVAGHEAMVSMVSLGLGIAMVPKIVLDNSPLKDRVQVLSDQKEAPPGFEIGLVVLHKALPDAALKALWEIAQSLKNVNSLAP</sequence>
<dbReference type="EMBL" id="DRGM01000037">
    <property type="protein sequence ID" value="HEA15414.1"/>
    <property type="molecule type" value="Genomic_DNA"/>
</dbReference>
<dbReference type="Gene3D" id="3.40.190.10">
    <property type="entry name" value="Periplasmic binding protein-like II"/>
    <property type="match status" value="2"/>
</dbReference>
<dbReference type="InterPro" id="IPR036390">
    <property type="entry name" value="WH_DNA-bd_sf"/>
</dbReference>
<evidence type="ECO:0000256" key="1">
    <source>
        <dbReference type="ARBA" id="ARBA00009437"/>
    </source>
</evidence>
<evidence type="ECO:0000259" key="5">
    <source>
        <dbReference type="PROSITE" id="PS50931"/>
    </source>
</evidence>
<dbReference type="AlphaFoldDB" id="A0A7V1GDH6"/>
<dbReference type="CDD" id="cd08430">
    <property type="entry name" value="PBP2_IlvY"/>
    <property type="match status" value="1"/>
</dbReference>
<comment type="caution">
    <text evidence="6">The sequence shown here is derived from an EMBL/GenBank/DDBJ whole genome shotgun (WGS) entry which is preliminary data.</text>
</comment>
<dbReference type="Pfam" id="PF00126">
    <property type="entry name" value="HTH_1"/>
    <property type="match status" value="1"/>
</dbReference>
<reference evidence="6" key="1">
    <citation type="journal article" date="2020" name="mSystems">
        <title>Genome- and Community-Level Interaction Insights into Carbon Utilization and Element Cycling Functions of Hydrothermarchaeota in Hydrothermal Sediment.</title>
        <authorList>
            <person name="Zhou Z."/>
            <person name="Liu Y."/>
            <person name="Xu W."/>
            <person name="Pan J."/>
            <person name="Luo Z.H."/>
            <person name="Li M."/>
        </authorList>
    </citation>
    <scope>NUCLEOTIDE SEQUENCE [LARGE SCALE GENOMIC DNA]</scope>
    <source>
        <strain evidence="6">HyVt-346</strain>
    </source>
</reference>
<accession>A0A7V1GDH6</accession>
<evidence type="ECO:0000256" key="2">
    <source>
        <dbReference type="ARBA" id="ARBA00023015"/>
    </source>
</evidence>
<dbReference type="InterPro" id="IPR037404">
    <property type="entry name" value="IlvY_PBP2"/>
</dbReference>
<proteinExistence type="inferred from homology"/>
<dbReference type="SUPFAM" id="SSF46785">
    <property type="entry name" value="Winged helix' DNA-binding domain"/>
    <property type="match status" value="1"/>
</dbReference>
<dbReference type="Proteomes" id="UP000886188">
    <property type="component" value="Unassembled WGS sequence"/>
</dbReference>
<gene>
    <name evidence="6" type="primary">ilvY</name>
    <name evidence="6" type="ORF">ENH88_02990</name>
</gene>
<dbReference type="InterPro" id="IPR005119">
    <property type="entry name" value="LysR_subst-bd"/>
</dbReference>
<comment type="similarity">
    <text evidence="1">Belongs to the LysR transcriptional regulatory family.</text>
</comment>
<keyword evidence="4" id="KW-0804">Transcription</keyword>
<dbReference type="PANTHER" id="PTHR30126:SF81">
    <property type="entry name" value="HTH-TYPE TRANSCRIPTIONAL REGULATOR ILVY"/>
    <property type="match status" value="1"/>
</dbReference>
<evidence type="ECO:0000313" key="6">
    <source>
        <dbReference type="EMBL" id="HEA15414.1"/>
    </source>
</evidence>
<evidence type="ECO:0000256" key="4">
    <source>
        <dbReference type="ARBA" id="ARBA00023163"/>
    </source>
</evidence>
<protein>
    <submittedName>
        <fullName evidence="6">HTH-type transcriptional activator IlvY</fullName>
    </submittedName>
</protein>
<dbReference type="PROSITE" id="PS50931">
    <property type="entry name" value="HTH_LYSR"/>
    <property type="match status" value="1"/>
</dbReference>
<keyword evidence="2" id="KW-0805">Transcription regulation</keyword>
<dbReference type="Pfam" id="PF03466">
    <property type="entry name" value="LysR_substrate"/>
    <property type="match status" value="1"/>
</dbReference>
<dbReference type="PANTHER" id="PTHR30126">
    <property type="entry name" value="HTH-TYPE TRANSCRIPTIONAL REGULATOR"/>
    <property type="match status" value="1"/>
</dbReference>
<dbReference type="GO" id="GO:0000976">
    <property type="term" value="F:transcription cis-regulatory region binding"/>
    <property type="evidence" value="ECO:0007669"/>
    <property type="project" value="TreeGrafter"/>
</dbReference>
<name>A0A7V1GDH6_9GAMM</name>
<dbReference type="NCBIfam" id="NF008722">
    <property type="entry name" value="PRK11716.1"/>
    <property type="match status" value="1"/>
</dbReference>
<dbReference type="Gene3D" id="1.10.10.10">
    <property type="entry name" value="Winged helix-like DNA-binding domain superfamily/Winged helix DNA-binding domain"/>
    <property type="match status" value="1"/>
</dbReference>
<keyword evidence="3" id="KW-0238">DNA-binding</keyword>
<dbReference type="RefSeq" id="WP_304179267.1">
    <property type="nucleotide sequence ID" value="NZ_DRGM01000037.1"/>
</dbReference>
<dbReference type="GO" id="GO:0003700">
    <property type="term" value="F:DNA-binding transcription factor activity"/>
    <property type="evidence" value="ECO:0007669"/>
    <property type="project" value="InterPro"/>
</dbReference>
<evidence type="ECO:0000256" key="3">
    <source>
        <dbReference type="ARBA" id="ARBA00023125"/>
    </source>
</evidence>
<organism evidence="6">
    <name type="scientific">Pseudoalteromonas prydzensis</name>
    <dbReference type="NCBI Taxonomy" id="182141"/>
    <lineage>
        <taxon>Bacteria</taxon>
        <taxon>Pseudomonadati</taxon>
        <taxon>Pseudomonadota</taxon>
        <taxon>Gammaproteobacteria</taxon>
        <taxon>Alteromonadales</taxon>
        <taxon>Pseudoalteromonadaceae</taxon>
        <taxon>Pseudoalteromonas</taxon>
    </lineage>
</organism>
<dbReference type="InterPro" id="IPR000847">
    <property type="entry name" value="LysR_HTH_N"/>
</dbReference>
<dbReference type="PRINTS" id="PR00039">
    <property type="entry name" value="HTHLYSR"/>
</dbReference>
<dbReference type="FunFam" id="1.10.10.10:FF:000001">
    <property type="entry name" value="LysR family transcriptional regulator"/>
    <property type="match status" value="1"/>
</dbReference>
<dbReference type="InterPro" id="IPR036388">
    <property type="entry name" value="WH-like_DNA-bd_sf"/>
</dbReference>
<feature type="domain" description="HTH lysR-type" evidence="5">
    <location>
        <begin position="1"/>
        <end position="58"/>
    </location>
</feature>